<evidence type="ECO:0000259" key="1">
    <source>
        <dbReference type="PROSITE" id="PS50404"/>
    </source>
</evidence>
<proteinExistence type="predicted"/>
<accession>A0AA42GZN8</accession>
<reference evidence="2" key="1">
    <citation type="submission" date="2022-09" db="EMBL/GenBank/DDBJ databases">
        <title>Intensive care unit water sources are persistently colonized with multi-drug resistant bacteria and are the site of extensive horizontal gene transfer of antibiotic resistance genes.</title>
        <authorList>
            <person name="Diorio-Toth L."/>
        </authorList>
    </citation>
    <scope>NUCLEOTIDE SEQUENCE</scope>
    <source>
        <strain evidence="2">GD04153</strain>
    </source>
</reference>
<dbReference type="SUPFAM" id="SSF52833">
    <property type="entry name" value="Thioredoxin-like"/>
    <property type="match status" value="1"/>
</dbReference>
<evidence type="ECO:0000313" key="3">
    <source>
        <dbReference type="Proteomes" id="UP001158087"/>
    </source>
</evidence>
<dbReference type="Pfam" id="PF13417">
    <property type="entry name" value="GST_N_3"/>
    <property type="match status" value="1"/>
</dbReference>
<feature type="domain" description="GST N-terminal" evidence="1">
    <location>
        <begin position="1"/>
        <end position="45"/>
    </location>
</feature>
<evidence type="ECO:0000313" key="2">
    <source>
        <dbReference type="EMBL" id="MDH0125971.1"/>
    </source>
</evidence>
<dbReference type="EMBL" id="JAODYY010000009">
    <property type="protein sequence ID" value="MDH0125971.1"/>
    <property type="molecule type" value="Genomic_DNA"/>
</dbReference>
<gene>
    <name evidence="2" type="ORF">N7376_18455</name>
</gene>
<dbReference type="Proteomes" id="UP001158087">
    <property type="component" value="Unassembled WGS sequence"/>
</dbReference>
<organism evidence="2 3">
    <name type="scientific">Brucella intermedia GD04153</name>
    <dbReference type="NCBI Taxonomy" id="2975438"/>
    <lineage>
        <taxon>Bacteria</taxon>
        <taxon>Pseudomonadati</taxon>
        <taxon>Pseudomonadota</taxon>
        <taxon>Alphaproteobacteria</taxon>
        <taxon>Hyphomicrobiales</taxon>
        <taxon>Brucellaceae</taxon>
        <taxon>Brucella/Ochrobactrum group</taxon>
        <taxon>Brucella</taxon>
    </lineage>
</organism>
<dbReference type="Gene3D" id="3.40.30.10">
    <property type="entry name" value="Glutaredoxin"/>
    <property type="match status" value="1"/>
</dbReference>
<dbReference type="AlphaFoldDB" id="A0AA42GZN8"/>
<sequence>MKLLYAVPSPYSRKVRVVAHELDVPLELVAVNAMSDDATLAAINP</sequence>
<comment type="caution">
    <text evidence="2">The sequence shown here is derived from an EMBL/GenBank/DDBJ whole genome shotgun (WGS) entry which is preliminary data.</text>
</comment>
<dbReference type="PROSITE" id="PS50404">
    <property type="entry name" value="GST_NTER"/>
    <property type="match status" value="1"/>
</dbReference>
<dbReference type="InterPro" id="IPR004045">
    <property type="entry name" value="Glutathione_S-Trfase_N"/>
</dbReference>
<protein>
    <submittedName>
        <fullName evidence="2">Glutathione S-transferase N-terminal domain-containing protein</fullName>
    </submittedName>
</protein>
<dbReference type="InterPro" id="IPR036249">
    <property type="entry name" value="Thioredoxin-like_sf"/>
</dbReference>
<name>A0AA42GZN8_9HYPH</name>